<dbReference type="OrthoDB" id="1705419at2759"/>
<dbReference type="PANTHER" id="PTHR47723:SF22">
    <property type="entry name" value="RNASE H TYPE-1 DOMAIN-CONTAINING PROTEIN"/>
    <property type="match status" value="1"/>
</dbReference>
<dbReference type="InterPro" id="IPR002156">
    <property type="entry name" value="RNaseH_domain"/>
</dbReference>
<dbReference type="InterPro" id="IPR053151">
    <property type="entry name" value="RNase_H-like"/>
</dbReference>
<dbReference type="Proteomes" id="UP001165190">
    <property type="component" value="Unassembled WGS sequence"/>
</dbReference>
<dbReference type="SUPFAM" id="SSF53098">
    <property type="entry name" value="Ribonuclease H-like"/>
    <property type="match status" value="1"/>
</dbReference>
<evidence type="ECO:0000259" key="2">
    <source>
        <dbReference type="Pfam" id="PF13966"/>
    </source>
</evidence>
<gene>
    <name evidence="3" type="ORF">HRI_002726300</name>
</gene>
<dbReference type="PANTHER" id="PTHR47723">
    <property type="entry name" value="OS05G0353850 PROTEIN"/>
    <property type="match status" value="1"/>
</dbReference>
<name>A0A9W7I5Y9_HIBTR</name>
<dbReference type="Pfam" id="PF13966">
    <property type="entry name" value="zf-RVT"/>
    <property type="match status" value="1"/>
</dbReference>
<dbReference type="InterPro" id="IPR026960">
    <property type="entry name" value="RVT-Znf"/>
</dbReference>
<evidence type="ECO:0000313" key="4">
    <source>
        <dbReference type="Proteomes" id="UP001165190"/>
    </source>
</evidence>
<protein>
    <recommendedName>
        <fullName evidence="5">RNase H type-1 domain-containing protein</fullName>
    </recommendedName>
</protein>
<dbReference type="GO" id="GO:0004523">
    <property type="term" value="F:RNA-DNA hybrid ribonuclease activity"/>
    <property type="evidence" value="ECO:0007669"/>
    <property type="project" value="InterPro"/>
</dbReference>
<evidence type="ECO:0000313" key="3">
    <source>
        <dbReference type="EMBL" id="GMI90570.1"/>
    </source>
</evidence>
<sequence>MVGDVGSEVNGQWVWAIPLRRQLFDWERQQWSDLMVLLNNFKSSGVAEDWVSWKGSNDGSFSVKSVRDSVAGNNSKNKFWKEMVWVGFAPPKVELFLCRLVRGRVPVKVELRRRGVSISGDLLCPFCRKELESIQHLFFSCQESWRLWNVACGWVDVSTALQEDPWCFLEAWKSLGNRAGSTWWVLIPSVIIWTVWLFRNDIIFNNKLFDREQIKFLMIARLAYWLTAKFQGSGISSDALMVDPRLGARLPCLRKEKGMEQRWRPPPTEFVKFSVDGAFSSSKMCGGIGGILRDEQGSILMSFMAPTGNIPPALVELLAVKRGVEIFLGSEWAKRKRLVIETDCLTLCEWLSGKRDTPVAFVAMVAKLKQIMEGGGMLLMHIPRHLNIEADALAKQGIG</sequence>
<reference evidence="3" key="1">
    <citation type="submission" date="2023-05" db="EMBL/GenBank/DDBJ databases">
        <title>Genome and transcriptome analyses reveal genes involved in the formation of fine ridges on petal epidermal cells in Hibiscus trionum.</title>
        <authorList>
            <person name="Koshimizu S."/>
            <person name="Masuda S."/>
            <person name="Ishii T."/>
            <person name="Shirasu K."/>
            <person name="Hoshino A."/>
            <person name="Arita M."/>
        </authorList>
    </citation>
    <scope>NUCLEOTIDE SEQUENCE</scope>
    <source>
        <strain evidence="3">Hamamatsu line</strain>
    </source>
</reference>
<dbReference type="InterPro" id="IPR044730">
    <property type="entry name" value="RNase_H-like_dom_plant"/>
</dbReference>
<dbReference type="EMBL" id="BSYR01000024">
    <property type="protein sequence ID" value="GMI90570.1"/>
    <property type="molecule type" value="Genomic_DNA"/>
</dbReference>
<dbReference type="Gene3D" id="3.30.420.10">
    <property type="entry name" value="Ribonuclease H-like superfamily/Ribonuclease H"/>
    <property type="match status" value="1"/>
</dbReference>
<evidence type="ECO:0008006" key="5">
    <source>
        <dbReference type="Google" id="ProtNLM"/>
    </source>
</evidence>
<dbReference type="AlphaFoldDB" id="A0A9W7I5Y9"/>
<dbReference type="GO" id="GO:0003676">
    <property type="term" value="F:nucleic acid binding"/>
    <property type="evidence" value="ECO:0007669"/>
    <property type="project" value="InterPro"/>
</dbReference>
<feature type="domain" description="Reverse transcriptase zinc-binding" evidence="2">
    <location>
        <begin position="61"/>
        <end position="148"/>
    </location>
</feature>
<accession>A0A9W7I5Y9</accession>
<dbReference type="InterPro" id="IPR036397">
    <property type="entry name" value="RNaseH_sf"/>
</dbReference>
<proteinExistence type="predicted"/>
<comment type="caution">
    <text evidence="3">The sequence shown here is derived from an EMBL/GenBank/DDBJ whole genome shotgun (WGS) entry which is preliminary data.</text>
</comment>
<keyword evidence="4" id="KW-1185">Reference proteome</keyword>
<dbReference type="CDD" id="cd06222">
    <property type="entry name" value="RNase_H_like"/>
    <property type="match status" value="1"/>
</dbReference>
<dbReference type="Pfam" id="PF13456">
    <property type="entry name" value="RVT_3"/>
    <property type="match status" value="1"/>
</dbReference>
<feature type="domain" description="RNase H type-1" evidence="1">
    <location>
        <begin position="275"/>
        <end position="396"/>
    </location>
</feature>
<dbReference type="InterPro" id="IPR012337">
    <property type="entry name" value="RNaseH-like_sf"/>
</dbReference>
<organism evidence="3 4">
    <name type="scientific">Hibiscus trionum</name>
    <name type="common">Flower of an hour</name>
    <dbReference type="NCBI Taxonomy" id="183268"/>
    <lineage>
        <taxon>Eukaryota</taxon>
        <taxon>Viridiplantae</taxon>
        <taxon>Streptophyta</taxon>
        <taxon>Embryophyta</taxon>
        <taxon>Tracheophyta</taxon>
        <taxon>Spermatophyta</taxon>
        <taxon>Magnoliopsida</taxon>
        <taxon>eudicotyledons</taxon>
        <taxon>Gunneridae</taxon>
        <taxon>Pentapetalae</taxon>
        <taxon>rosids</taxon>
        <taxon>malvids</taxon>
        <taxon>Malvales</taxon>
        <taxon>Malvaceae</taxon>
        <taxon>Malvoideae</taxon>
        <taxon>Hibiscus</taxon>
    </lineage>
</organism>
<evidence type="ECO:0000259" key="1">
    <source>
        <dbReference type="Pfam" id="PF13456"/>
    </source>
</evidence>